<feature type="region of interest" description="Disordered" evidence="1">
    <location>
        <begin position="124"/>
        <end position="145"/>
    </location>
</feature>
<dbReference type="EMBL" id="BSDI01000036">
    <property type="protein sequence ID" value="GLI00776.1"/>
    <property type="molecule type" value="Genomic_DNA"/>
</dbReference>
<dbReference type="PROSITE" id="PS51257">
    <property type="entry name" value="PROKAR_LIPOPROTEIN"/>
    <property type="match status" value="1"/>
</dbReference>
<organism evidence="3 4">
    <name type="scientific">Phytohabitans aurantiacus</name>
    <dbReference type="NCBI Taxonomy" id="3016789"/>
    <lineage>
        <taxon>Bacteria</taxon>
        <taxon>Bacillati</taxon>
        <taxon>Actinomycetota</taxon>
        <taxon>Actinomycetes</taxon>
        <taxon>Micromonosporales</taxon>
        <taxon>Micromonosporaceae</taxon>
    </lineage>
</organism>
<feature type="chain" id="PRO_5046417434" evidence="2">
    <location>
        <begin position="21"/>
        <end position="145"/>
    </location>
</feature>
<feature type="signal peptide" evidence="2">
    <location>
        <begin position="1"/>
        <end position="20"/>
    </location>
</feature>
<dbReference type="RefSeq" id="WP_281901317.1">
    <property type="nucleotide sequence ID" value="NZ_BSDI01000036.1"/>
</dbReference>
<evidence type="ECO:0000256" key="2">
    <source>
        <dbReference type="SAM" id="SignalP"/>
    </source>
</evidence>
<evidence type="ECO:0000313" key="3">
    <source>
        <dbReference type="EMBL" id="GLI00776.1"/>
    </source>
</evidence>
<comment type="caution">
    <text evidence="3">The sequence shown here is derived from an EMBL/GenBank/DDBJ whole genome shotgun (WGS) entry which is preliminary data.</text>
</comment>
<sequence length="145" mass="14727">MSYAVRPLPVGILVLTAALAGCGGSPEASSPSPTPPATTAVVDAATTEPARQPHTLVLTATGKATIVSFTYTLDGKATEGGSAKLPWRVSVDVPADGKRHEWSLRITYRKGNVDLMAMFNGKVQTSSRGASSGEGTGGISGSVLG</sequence>
<keyword evidence="2" id="KW-0732">Signal</keyword>
<protein>
    <submittedName>
        <fullName evidence="3">Uncharacterized protein</fullName>
    </submittedName>
</protein>
<dbReference type="Proteomes" id="UP001144280">
    <property type="component" value="Unassembled WGS sequence"/>
</dbReference>
<feature type="compositionally biased region" description="Gly residues" evidence="1">
    <location>
        <begin position="132"/>
        <end position="145"/>
    </location>
</feature>
<name>A0ABQ5R2J1_9ACTN</name>
<accession>A0ABQ5R2J1</accession>
<keyword evidence="4" id="KW-1185">Reference proteome</keyword>
<gene>
    <name evidence="3" type="ORF">Pa4123_60520</name>
</gene>
<proteinExistence type="predicted"/>
<evidence type="ECO:0000256" key="1">
    <source>
        <dbReference type="SAM" id="MobiDB-lite"/>
    </source>
</evidence>
<reference evidence="3" key="1">
    <citation type="submission" date="2022-12" db="EMBL/GenBank/DDBJ databases">
        <title>New Phytohabitans aurantiacus sp. RD004123 nov., an actinomycete isolated from soil.</title>
        <authorList>
            <person name="Triningsih D.W."/>
            <person name="Harunari E."/>
            <person name="Igarashi Y."/>
        </authorList>
    </citation>
    <scope>NUCLEOTIDE SEQUENCE</scope>
    <source>
        <strain evidence="3">RD004123</strain>
    </source>
</reference>
<evidence type="ECO:0000313" key="4">
    <source>
        <dbReference type="Proteomes" id="UP001144280"/>
    </source>
</evidence>